<accession>A0AA88R0L3</accession>
<proteinExistence type="predicted"/>
<reference evidence="8" key="1">
    <citation type="submission" date="2022-12" db="EMBL/GenBank/DDBJ databases">
        <title>Draft genome assemblies for two species of Escallonia (Escalloniales).</title>
        <authorList>
            <person name="Chanderbali A."/>
            <person name="Dervinis C."/>
            <person name="Anghel I."/>
            <person name="Soltis D."/>
            <person name="Soltis P."/>
            <person name="Zapata F."/>
        </authorList>
    </citation>
    <scope>NUCLEOTIDE SEQUENCE</scope>
    <source>
        <strain evidence="8">UCBG92.1500</strain>
        <tissue evidence="8">Leaf</tissue>
    </source>
</reference>
<gene>
    <name evidence="8" type="ORF">RJ640_004461</name>
</gene>
<evidence type="ECO:0000256" key="1">
    <source>
        <dbReference type="ARBA" id="ARBA00012486"/>
    </source>
</evidence>
<keyword evidence="2" id="KW-0808">Transferase</keyword>
<dbReference type="SMART" id="SM00212">
    <property type="entry name" value="UBCc"/>
    <property type="match status" value="1"/>
</dbReference>
<evidence type="ECO:0000256" key="2">
    <source>
        <dbReference type="ARBA" id="ARBA00022679"/>
    </source>
</evidence>
<dbReference type="EMBL" id="JAVXUO010002917">
    <property type="protein sequence ID" value="KAK2968455.1"/>
    <property type="molecule type" value="Genomic_DNA"/>
</dbReference>
<name>A0AA88R0L3_9ASTE</name>
<keyword evidence="4" id="KW-0833">Ubl conjugation pathway</keyword>
<dbReference type="Proteomes" id="UP001187471">
    <property type="component" value="Unassembled WGS sequence"/>
</dbReference>
<dbReference type="PANTHER" id="PTHR46116">
    <property type="entry name" value="(E3-INDEPENDENT) E2 UBIQUITIN-CONJUGATING ENZYME"/>
    <property type="match status" value="1"/>
</dbReference>
<evidence type="ECO:0000259" key="7">
    <source>
        <dbReference type="PROSITE" id="PS50127"/>
    </source>
</evidence>
<dbReference type="GO" id="GO:0005524">
    <property type="term" value="F:ATP binding"/>
    <property type="evidence" value="ECO:0007669"/>
    <property type="project" value="UniProtKB-KW"/>
</dbReference>
<evidence type="ECO:0000256" key="4">
    <source>
        <dbReference type="ARBA" id="ARBA00022786"/>
    </source>
</evidence>
<dbReference type="PROSITE" id="PS50127">
    <property type="entry name" value="UBC_2"/>
    <property type="match status" value="1"/>
</dbReference>
<keyword evidence="5" id="KW-0067">ATP-binding</keyword>
<evidence type="ECO:0000313" key="9">
    <source>
        <dbReference type="Proteomes" id="UP001187471"/>
    </source>
</evidence>
<dbReference type="AlphaFoldDB" id="A0AA88R0L3"/>
<dbReference type="InterPro" id="IPR016135">
    <property type="entry name" value="UBQ-conjugating_enzyme/RWD"/>
</dbReference>
<evidence type="ECO:0000256" key="3">
    <source>
        <dbReference type="ARBA" id="ARBA00022741"/>
    </source>
</evidence>
<feature type="region of interest" description="Disordered" evidence="6">
    <location>
        <begin position="85"/>
        <end position="109"/>
    </location>
</feature>
<dbReference type="FunFam" id="3.10.110.10:FF:000028">
    <property type="entry name" value="Probable ubiquitin-conjugating enzyme E2 23"/>
    <property type="match status" value="1"/>
</dbReference>
<sequence>MESPPVARYTPHQSKKRVFPGGTSSYMDPDIVEITPPINRSSKLRSLKQKEVIYPEVIDVDMDDDCGDVVLIDGKVDTNKKGKEPLANFSLGPSGDGVQSSKISRSPGSQNIANLDGFSSDLSYGDDDYMDMYYDDFIYDDDEYTILQSHFDNIDIPPGVEAPIPWLTSAYGENKSATSGSSAQSILGTQSNEAGFLKSSSGLPTQIDDVGQPHKVEQSSSWLKLEPAQSAQTLVVPSSSTYTSSHAPNDAVPCASKPFKSWRSKRKPSVSGGSSHHNFYDQLGGIKHLEYEPLGGSFLSKCTKKLVGRSSGSPYSNFPMPLDTDDFFPKTQSLSGAPAYSGFIDPFYTGFTSNVGAYPPWFQDPANFQMTDSDVGSTKISSGSPSCIDNYGSEDEILKKYQLFKKFDTVQDYSDHHYTRSGSSSKQPPKNWAKKIQQEWKILEKDLPDTIFVRVYESRMDLLRAAIVGAEGTPYHDGLFFFDVFFPSSYPNVPPQVYYHSGGLRINPNLYDTGKVCLSLLNTWGGSQKEKWLPGVSTMLQVLVSIQGLILNSKPYFNEPGYAHSSRSADGQRRSLQYNESTFILSLKTMVYNIRRPPKHFEDLVAGHFCTHAHDILVACKAYMDGAQVGCLVRGGVQDVDEGDKSCSQMFKGNLVGHVKMLVDAFTKVGAKDCNNFLPPTQ</sequence>
<keyword evidence="3" id="KW-0547">Nucleotide-binding</keyword>
<dbReference type="CDD" id="cd23837">
    <property type="entry name" value="UBCc_UBE2O"/>
    <property type="match status" value="1"/>
</dbReference>
<evidence type="ECO:0000256" key="6">
    <source>
        <dbReference type="SAM" id="MobiDB-lite"/>
    </source>
</evidence>
<protein>
    <recommendedName>
        <fullName evidence="1">E2 ubiquitin-conjugating enzyme</fullName>
        <ecNumber evidence="1">2.3.2.23</ecNumber>
    </recommendedName>
</protein>
<keyword evidence="9" id="KW-1185">Reference proteome</keyword>
<evidence type="ECO:0000256" key="5">
    <source>
        <dbReference type="ARBA" id="ARBA00022840"/>
    </source>
</evidence>
<feature type="domain" description="UBC core" evidence="7">
    <location>
        <begin position="431"/>
        <end position="591"/>
    </location>
</feature>
<dbReference type="InterPro" id="IPR000608">
    <property type="entry name" value="UBC"/>
</dbReference>
<comment type="caution">
    <text evidence="8">The sequence shown here is derived from an EMBL/GenBank/DDBJ whole genome shotgun (WGS) entry which is preliminary data.</text>
</comment>
<feature type="compositionally biased region" description="Polar residues" evidence="6">
    <location>
        <begin position="97"/>
        <end position="109"/>
    </location>
</feature>
<dbReference type="Gene3D" id="3.10.110.10">
    <property type="entry name" value="Ubiquitin Conjugating Enzyme"/>
    <property type="match status" value="1"/>
</dbReference>
<dbReference type="GO" id="GO:0061631">
    <property type="term" value="F:ubiquitin conjugating enzyme activity"/>
    <property type="evidence" value="ECO:0007669"/>
    <property type="project" value="UniProtKB-EC"/>
</dbReference>
<feature type="region of interest" description="Disordered" evidence="6">
    <location>
        <begin position="1"/>
        <end position="30"/>
    </location>
</feature>
<organism evidence="8 9">
    <name type="scientific">Escallonia rubra</name>
    <dbReference type="NCBI Taxonomy" id="112253"/>
    <lineage>
        <taxon>Eukaryota</taxon>
        <taxon>Viridiplantae</taxon>
        <taxon>Streptophyta</taxon>
        <taxon>Embryophyta</taxon>
        <taxon>Tracheophyta</taxon>
        <taxon>Spermatophyta</taxon>
        <taxon>Magnoliopsida</taxon>
        <taxon>eudicotyledons</taxon>
        <taxon>Gunneridae</taxon>
        <taxon>Pentapetalae</taxon>
        <taxon>asterids</taxon>
        <taxon>campanulids</taxon>
        <taxon>Escalloniales</taxon>
        <taxon>Escalloniaceae</taxon>
        <taxon>Escallonia</taxon>
    </lineage>
</organism>
<evidence type="ECO:0000313" key="8">
    <source>
        <dbReference type="EMBL" id="KAK2968455.1"/>
    </source>
</evidence>
<dbReference type="EC" id="2.3.2.23" evidence="1"/>
<dbReference type="PANTHER" id="PTHR46116:SF41">
    <property type="entry name" value="UBIQUITIN-CONJUGATING ENZYME E2 25-RELATED"/>
    <property type="match status" value="1"/>
</dbReference>
<dbReference type="SUPFAM" id="SSF54495">
    <property type="entry name" value="UBC-like"/>
    <property type="match status" value="1"/>
</dbReference>
<dbReference type="Pfam" id="PF00179">
    <property type="entry name" value="UQ_con"/>
    <property type="match status" value="1"/>
</dbReference>